<sequence>MQLQSAAFTVNAAANEACADATMTRRNRRKVRPNRRRVVERKTEDNWKWRDDHGQLLDEKSQKTWKSFYSVTNH</sequence>
<evidence type="ECO:0000313" key="2">
    <source>
        <dbReference type="Proteomes" id="UP000054495"/>
    </source>
</evidence>
<dbReference type="AlphaFoldDB" id="A0A0D6M972"/>
<reference evidence="1 2" key="1">
    <citation type="submission" date="2013-05" db="EMBL/GenBank/DDBJ databases">
        <title>Draft genome of the parasitic nematode Anyclostoma ceylanicum.</title>
        <authorList>
            <person name="Mitreva M."/>
        </authorList>
    </citation>
    <scope>NUCLEOTIDE SEQUENCE [LARGE SCALE GENOMIC DNA]</scope>
</reference>
<keyword evidence="2" id="KW-1185">Reference proteome</keyword>
<gene>
    <name evidence="1" type="ORF">ANCCEY_00248</name>
</gene>
<dbReference type="EMBL" id="KE124777">
    <property type="protein sequence ID" value="EPB80680.1"/>
    <property type="molecule type" value="Genomic_DNA"/>
</dbReference>
<proteinExistence type="predicted"/>
<accession>A0A0D6M972</accession>
<dbReference type="Proteomes" id="UP000054495">
    <property type="component" value="Unassembled WGS sequence"/>
</dbReference>
<name>A0A0D6M972_9BILA</name>
<evidence type="ECO:0000313" key="1">
    <source>
        <dbReference type="EMBL" id="EPB80680.1"/>
    </source>
</evidence>
<protein>
    <submittedName>
        <fullName evidence="1">Uncharacterized protein</fullName>
    </submittedName>
</protein>
<organism evidence="1 2">
    <name type="scientific">Ancylostoma ceylanicum</name>
    <dbReference type="NCBI Taxonomy" id="53326"/>
    <lineage>
        <taxon>Eukaryota</taxon>
        <taxon>Metazoa</taxon>
        <taxon>Ecdysozoa</taxon>
        <taxon>Nematoda</taxon>
        <taxon>Chromadorea</taxon>
        <taxon>Rhabditida</taxon>
        <taxon>Rhabditina</taxon>
        <taxon>Rhabditomorpha</taxon>
        <taxon>Strongyloidea</taxon>
        <taxon>Ancylostomatidae</taxon>
        <taxon>Ancylostomatinae</taxon>
        <taxon>Ancylostoma</taxon>
    </lineage>
</organism>